<keyword evidence="1" id="KW-0812">Transmembrane</keyword>
<organism evidence="2 3">
    <name type="scientific">Brachionus plicatilis</name>
    <name type="common">Marine rotifer</name>
    <name type="synonym">Brachionus muelleri</name>
    <dbReference type="NCBI Taxonomy" id="10195"/>
    <lineage>
        <taxon>Eukaryota</taxon>
        <taxon>Metazoa</taxon>
        <taxon>Spiralia</taxon>
        <taxon>Gnathifera</taxon>
        <taxon>Rotifera</taxon>
        <taxon>Eurotatoria</taxon>
        <taxon>Monogononta</taxon>
        <taxon>Pseudotrocha</taxon>
        <taxon>Ploima</taxon>
        <taxon>Brachionidae</taxon>
        <taxon>Brachionus</taxon>
    </lineage>
</organism>
<keyword evidence="1" id="KW-1133">Transmembrane helix</keyword>
<sequence length="66" mass="7752">MVLVPYITKLRFGVCSWSSGLGFTSLYFYFDNRKTRSYYNMFKSHNSILNLNFSDLKLNLDLANLL</sequence>
<dbReference type="EMBL" id="REGN01000703">
    <property type="protein sequence ID" value="RNA39791.1"/>
    <property type="molecule type" value="Genomic_DNA"/>
</dbReference>
<evidence type="ECO:0000313" key="3">
    <source>
        <dbReference type="Proteomes" id="UP000276133"/>
    </source>
</evidence>
<reference evidence="2 3" key="1">
    <citation type="journal article" date="2018" name="Sci. Rep.">
        <title>Genomic signatures of local adaptation to the degree of environmental predictability in rotifers.</title>
        <authorList>
            <person name="Franch-Gras L."/>
            <person name="Hahn C."/>
            <person name="Garcia-Roger E.M."/>
            <person name="Carmona M.J."/>
            <person name="Serra M."/>
            <person name="Gomez A."/>
        </authorList>
    </citation>
    <scope>NUCLEOTIDE SEQUENCE [LARGE SCALE GENOMIC DNA]</scope>
    <source>
        <strain evidence="2">HYR1</strain>
    </source>
</reference>
<accession>A0A3M7SVD3</accession>
<evidence type="ECO:0000313" key="2">
    <source>
        <dbReference type="EMBL" id="RNA39791.1"/>
    </source>
</evidence>
<protein>
    <submittedName>
        <fullName evidence="2">Uncharacterized protein</fullName>
    </submittedName>
</protein>
<keyword evidence="3" id="KW-1185">Reference proteome</keyword>
<evidence type="ECO:0000256" key="1">
    <source>
        <dbReference type="SAM" id="Phobius"/>
    </source>
</evidence>
<gene>
    <name evidence="2" type="ORF">BpHYR1_034387</name>
</gene>
<dbReference type="Proteomes" id="UP000276133">
    <property type="component" value="Unassembled WGS sequence"/>
</dbReference>
<keyword evidence="1" id="KW-0472">Membrane</keyword>
<comment type="caution">
    <text evidence="2">The sequence shown here is derived from an EMBL/GenBank/DDBJ whole genome shotgun (WGS) entry which is preliminary data.</text>
</comment>
<proteinExistence type="predicted"/>
<feature type="transmembrane region" description="Helical" evidence="1">
    <location>
        <begin position="12"/>
        <end position="30"/>
    </location>
</feature>
<name>A0A3M7SVD3_BRAPC</name>
<dbReference type="AlphaFoldDB" id="A0A3M7SVD3"/>